<protein>
    <submittedName>
        <fullName evidence="2">Uncharacterized protein LOC142180924</fullName>
    </submittedName>
</protein>
<reference evidence="1" key="1">
    <citation type="journal article" date="2014" name="Nat. Commun.">
        <title>The tobacco genome sequence and its comparison with those of tomato and potato.</title>
        <authorList>
            <person name="Sierro N."/>
            <person name="Battey J.N."/>
            <person name="Ouadi S."/>
            <person name="Bakaher N."/>
            <person name="Bovet L."/>
            <person name="Willig A."/>
            <person name="Goepfert S."/>
            <person name="Peitsch M.C."/>
            <person name="Ivanov N.V."/>
        </authorList>
    </citation>
    <scope>NUCLEOTIDE SEQUENCE [LARGE SCALE GENOMIC DNA]</scope>
</reference>
<dbReference type="RefSeq" id="XP_075109131.1">
    <property type="nucleotide sequence ID" value="XM_075253030.1"/>
</dbReference>
<accession>A0AC58UI11</accession>
<evidence type="ECO:0000313" key="2">
    <source>
        <dbReference type="RefSeq" id="XP_075109131.1"/>
    </source>
</evidence>
<proteinExistence type="predicted"/>
<sequence length="111" mass="13576">MRLAEIRMLRWMCGCTKRDRIQSEAIWDRVGVVSVEDKMLESRLRWFGHVRRRSIDAPVRRCERLAMESLRRGRGRSKKYWREVIRQDMVLLQLNEDLTLDRRVWRSTMKV</sequence>
<organism evidence="1 2">
    <name type="scientific">Nicotiana tabacum</name>
    <name type="common">Common tobacco</name>
    <dbReference type="NCBI Taxonomy" id="4097"/>
    <lineage>
        <taxon>Eukaryota</taxon>
        <taxon>Viridiplantae</taxon>
        <taxon>Streptophyta</taxon>
        <taxon>Embryophyta</taxon>
        <taxon>Tracheophyta</taxon>
        <taxon>Spermatophyta</taxon>
        <taxon>Magnoliopsida</taxon>
        <taxon>eudicotyledons</taxon>
        <taxon>Gunneridae</taxon>
        <taxon>Pentapetalae</taxon>
        <taxon>asterids</taxon>
        <taxon>lamiids</taxon>
        <taxon>Solanales</taxon>
        <taxon>Solanaceae</taxon>
        <taxon>Nicotianoideae</taxon>
        <taxon>Nicotianeae</taxon>
        <taxon>Nicotiana</taxon>
    </lineage>
</organism>
<dbReference type="Proteomes" id="UP000790787">
    <property type="component" value="Chromosome 5"/>
</dbReference>
<evidence type="ECO:0000313" key="1">
    <source>
        <dbReference type="Proteomes" id="UP000790787"/>
    </source>
</evidence>
<reference evidence="2" key="2">
    <citation type="submission" date="2025-08" db="UniProtKB">
        <authorList>
            <consortium name="RefSeq"/>
        </authorList>
    </citation>
    <scope>IDENTIFICATION</scope>
    <source>
        <tissue evidence="2">Leaf</tissue>
    </source>
</reference>
<gene>
    <name evidence="2" type="primary">LOC142180924</name>
</gene>
<keyword evidence="1" id="KW-1185">Reference proteome</keyword>
<name>A0AC58UI11_TOBAC</name>